<evidence type="ECO:0000256" key="3">
    <source>
        <dbReference type="ARBA" id="ARBA00022679"/>
    </source>
</evidence>
<proteinExistence type="predicted"/>
<organism evidence="12 13">
    <name type="scientific">Nocardia tengchongensis</name>
    <dbReference type="NCBI Taxonomy" id="2055889"/>
    <lineage>
        <taxon>Bacteria</taxon>
        <taxon>Bacillati</taxon>
        <taxon>Actinomycetota</taxon>
        <taxon>Actinomycetes</taxon>
        <taxon>Mycobacteriales</taxon>
        <taxon>Nocardiaceae</taxon>
        <taxon>Nocardia</taxon>
    </lineage>
</organism>
<dbReference type="InterPro" id="IPR001264">
    <property type="entry name" value="Glyco_trans_51"/>
</dbReference>
<feature type="chain" id="PRO_5045659387" evidence="10">
    <location>
        <begin position="25"/>
        <end position="226"/>
    </location>
</feature>
<dbReference type="InterPro" id="IPR050396">
    <property type="entry name" value="Glycosyltr_51/Transpeptidase"/>
</dbReference>
<dbReference type="PANTHER" id="PTHR32282">
    <property type="entry name" value="BINDING PROTEIN TRANSPEPTIDASE, PUTATIVE-RELATED"/>
    <property type="match status" value="1"/>
</dbReference>
<sequence length="226" mass="24377">MVVLLVLGVVSAAAWALTPSVADADQRVRDLAAERHSALLSDSVPARFETALLATEDSRFYRHHGIDILGMVRGGLGILGSRESGGSTLDKQLIKMMYFHGDHPLAGAPEQLMLGVKLDTTYSKSQILRMYADVTYFGHGFYGLQDASCGYLGVPPDRLSWSQATLLAGLPQAPSNYDPLTRPDLAASRQQHVIDRLVATGALTHQLATEISPAAWHLTTTPGCHD</sequence>
<keyword evidence="8" id="KW-0472">Membrane</keyword>
<evidence type="ECO:0000256" key="6">
    <source>
        <dbReference type="ARBA" id="ARBA00022984"/>
    </source>
</evidence>
<evidence type="ECO:0000256" key="9">
    <source>
        <dbReference type="ARBA" id="ARBA00023316"/>
    </source>
</evidence>
<protein>
    <submittedName>
        <fullName evidence="12">Transglycosylase domain-containing protein</fullName>
    </submittedName>
</protein>
<keyword evidence="10" id="KW-0732">Signal</keyword>
<evidence type="ECO:0000313" key="13">
    <source>
        <dbReference type="Proteomes" id="UP000683310"/>
    </source>
</evidence>
<dbReference type="PANTHER" id="PTHR32282:SF32">
    <property type="entry name" value="PENICILLIN-BINDING PROTEIN 2A"/>
    <property type="match status" value="1"/>
</dbReference>
<dbReference type="Pfam" id="PF00912">
    <property type="entry name" value="Transgly"/>
    <property type="match status" value="1"/>
</dbReference>
<evidence type="ECO:0000256" key="2">
    <source>
        <dbReference type="ARBA" id="ARBA00022676"/>
    </source>
</evidence>
<keyword evidence="4" id="KW-0812">Transmembrane</keyword>
<feature type="signal peptide" evidence="10">
    <location>
        <begin position="1"/>
        <end position="24"/>
    </location>
</feature>
<dbReference type="EMBL" id="CP074371">
    <property type="protein sequence ID" value="QVI23419.1"/>
    <property type="molecule type" value="Genomic_DNA"/>
</dbReference>
<evidence type="ECO:0000313" key="12">
    <source>
        <dbReference type="EMBL" id="QVI23419.1"/>
    </source>
</evidence>
<dbReference type="SUPFAM" id="SSF53955">
    <property type="entry name" value="Lysozyme-like"/>
    <property type="match status" value="1"/>
</dbReference>
<evidence type="ECO:0000256" key="10">
    <source>
        <dbReference type="SAM" id="SignalP"/>
    </source>
</evidence>
<evidence type="ECO:0000256" key="4">
    <source>
        <dbReference type="ARBA" id="ARBA00022692"/>
    </source>
</evidence>
<reference evidence="12 13" key="1">
    <citation type="submission" date="2021-04" db="EMBL/GenBank/DDBJ databases">
        <title>Nocardia tengchongensis.</title>
        <authorList>
            <person name="Zhuang k."/>
            <person name="Ran Y."/>
            <person name="Li W."/>
        </authorList>
    </citation>
    <scope>NUCLEOTIDE SEQUENCE [LARGE SCALE GENOMIC DNA]</scope>
    <source>
        <strain evidence="12 13">CFH S0057</strain>
    </source>
</reference>
<evidence type="ECO:0000256" key="7">
    <source>
        <dbReference type="ARBA" id="ARBA00022989"/>
    </source>
</evidence>
<evidence type="ECO:0000259" key="11">
    <source>
        <dbReference type="Pfam" id="PF00912"/>
    </source>
</evidence>
<dbReference type="Proteomes" id="UP000683310">
    <property type="component" value="Chromosome"/>
</dbReference>
<evidence type="ECO:0000256" key="5">
    <source>
        <dbReference type="ARBA" id="ARBA00022960"/>
    </source>
</evidence>
<keyword evidence="3" id="KW-0808">Transferase</keyword>
<dbReference type="InterPro" id="IPR036950">
    <property type="entry name" value="PBP_transglycosylase"/>
</dbReference>
<keyword evidence="13" id="KW-1185">Reference proteome</keyword>
<evidence type="ECO:0000256" key="8">
    <source>
        <dbReference type="ARBA" id="ARBA00023136"/>
    </source>
</evidence>
<keyword evidence="5" id="KW-0133">Cell shape</keyword>
<dbReference type="Gene3D" id="1.10.3810.10">
    <property type="entry name" value="Biosynthetic peptidoglycan transglycosylase-like"/>
    <property type="match status" value="1"/>
</dbReference>
<feature type="domain" description="Glycosyl transferase family 51" evidence="11">
    <location>
        <begin position="31"/>
        <end position="197"/>
    </location>
</feature>
<gene>
    <name evidence="12" type="ORF">KHQ06_11360</name>
</gene>
<accession>A0ABX8CU36</accession>
<keyword evidence="1" id="KW-1003">Cell membrane</keyword>
<keyword evidence="7" id="KW-1133">Transmembrane helix</keyword>
<name>A0ABX8CU36_9NOCA</name>
<evidence type="ECO:0000256" key="1">
    <source>
        <dbReference type="ARBA" id="ARBA00022475"/>
    </source>
</evidence>
<dbReference type="InterPro" id="IPR023346">
    <property type="entry name" value="Lysozyme-like_dom_sf"/>
</dbReference>
<keyword evidence="6" id="KW-0573">Peptidoglycan synthesis</keyword>
<keyword evidence="2" id="KW-0328">Glycosyltransferase</keyword>
<keyword evidence="9" id="KW-0961">Cell wall biogenesis/degradation</keyword>